<accession>A0A6J6I3M8</accession>
<feature type="region of interest" description="Disordered" evidence="2">
    <location>
        <begin position="228"/>
        <end position="264"/>
    </location>
</feature>
<evidence type="ECO:0000256" key="1">
    <source>
        <dbReference type="SAM" id="Coils"/>
    </source>
</evidence>
<sequence length="1023" mass="108504">MKPLSLEFTAFGSYPGTETVDFTSLADLGLYVVTGPTGSGKTTIFDAMAYALYGEVPGERDKGDVRSQHADAGVTCSVAFRFAVEGIEYRVERTPEQLKPRKRGGGSPVKETAKASLVRESDGVALASGATKVAKACVELVGLDAKQFERVILLPQGRFQQFLLADTATRLPLLRQLFGTGKWLDVVEELKAQANVAKSVVADIEEQLRQHQFAIRGSLDAAEELLPQNSDTVDEPPGELAEDVVEASTDELSDELGDASADDAPEEESLELLAVRLDQLEQRIAPLEIEERRLAQLADRALSVHTEALAVISAWDKRVQLSEERRSLDELSDEITKLRTTRDAALSAEPVLLALEIQQRDSGASRQAAELRAEQTTALREASQAAAIGDFLDPDLAADALVVARAKNNAQRISLTDLANASELLGGLQAQSQELETERDERGVRAVEIDNILFQRQAEKLVVEALAATEPECALNVEKSGEVLQRRRDLAEIGEQIPLAQEAQDKALARQREAIKAFDDSAAPRLAESLVDGEACPVCGSLEHPSPASSGGESKVNSADRDAASTALMDATQELLRLGNRQHDLVESLGNAAKKTVDELGAEHAAAQAELASALDARRKLEELHAAISSASEEKSALTNRLSDIYLELAGLDLKIEAAASKRGELRAALGELAAAWDVDAAGALHALDVVSGALDSVDALIASCRTAAVAATTADATATVSASALENALSASSFASVEEAKAVALDQDTLLEITETVEAYETRNAANQTLLAENLKLELPTDRPDATDLELAAHQARSISDAASTSLNQIMGHLEFARTNLNAAVAINEGSGGAFERSTSLQSLAKTCDGQGPKRIALETWVLAGELERVAAAANHHLGKMTNGRYQIERSDDSGHGGRQSGLDLRVLDAHTGSSRRPGSLSGGEQFQASLALALGLADVIGHGGNANGRVFEALFVDEGFGSLDPDSLDQAVNALTHIQAGGRTVGVITHVEAMKESLAMGIRVDRLPNGKGSTLTVRPNG</sequence>
<feature type="compositionally biased region" description="Acidic residues" evidence="2">
    <location>
        <begin position="232"/>
        <end position="264"/>
    </location>
</feature>
<gene>
    <name evidence="4" type="ORF">UFOPK1827_01788</name>
</gene>
<dbReference type="Gene3D" id="3.40.50.300">
    <property type="entry name" value="P-loop containing nucleotide triphosphate hydrolases"/>
    <property type="match status" value="2"/>
</dbReference>
<evidence type="ECO:0000313" key="4">
    <source>
        <dbReference type="EMBL" id="CAB4618385.1"/>
    </source>
</evidence>
<dbReference type="SUPFAM" id="SSF52540">
    <property type="entry name" value="P-loop containing nucleoside triphosphate hydrolases"/>
    <property type="match status" value="1"/>
</dbReference>
<dbReference type="Pfam" id="PF13476">
    <property type="entry name" value="AAA_23"/>
    <property type="match status" value="1"/>
</dbReference>
<dbReference type="InterPro" id="IPR038729">
    <property type="entry name" value="Rad50/SbcC_AAA"/>
</dbReference>
<dbReference type="AlphaFoldDB" id="A0A6J6I3M8"/>
<keyword evidence="1" id="KW-0175">Coiled coil</keyword>
<feature type="coiled-coil region" evidence="1">
    <location>
        <begin position="321"/>
        <end position="348"/>
    </location>
</feature>
<evidence type="ECO:0000259" key="3">
    <source>
        <dbReference type="Pfam" id="PF13476"/>
    </source>
</evidence>
<dbReference type="GO" id="GO:0006302">
    <property type="term" value="P:double-strand break repair"/>
    <property type="evidence" value="ECO:0007669"/>
    <property type="project" value="InterPro"/>
</dbReference>
<dbReference type="PANTHER" id="PTHR32114">
    <property type="entry name" value="ABC TRANSPORTER ABCH.3"/>
    <property type="match status" value="1"/>
</dbReference>
<protein>
    <submittedName>
        <fullName evidence="4">Unannotated protein</fullName>
    </submittedName>
</protein>
<evidence type="ECO:0000256" key="2">
    <source>
        <dbReference type="SAM" id="MobiDB-lite"/>
    </source>
</evidence>
<feature type="coiled-coil region" evidence="1">
    <location>
        <begin position="597"/>
        <end position="641"/>
    </location>
</feature>
<proteinExistence type="predicted"/>
<feature type="coiled-coil region" evidence="1">
    <location>
        <begin position="270"/>
        <end position="297"/>
    </location>
</feature>
<dbReference type="Pfam" id="PF13558">
    <property type="entry name" value="SbcC_Walker_B"/>
    <property type="match status" value="1"/>
</dbReference>
<dbReference type="GO" id="GO:0016887">
    <property type="term" value="F:ATP hydrolysis activity"/>
    <property type="evidence" value="ECO:0007669"/>
    <property type="project" value="InterPro"/>
</dbReference>
<dbReference type="InterPro" id="IPR027417">
    <property type="entry name" value="P-loop_NTPase"/>
</dbReference>
<feature type="region of interest" description="Disordered" evidence="2">
    <location>
        <begin position="542"/>
        <end position="563"/>
    </location>
</feature>
<name>A0A6J6I3M8_9ZZZZ</name>
<feature type="domain" description="Rad50/SbcC-type AAA" evidence="3">
    <location>
        <begin position="6"/>
        <end position="210"/>
    </location>
</feature>
<dbReference type="PANTHER" id="PTHR32114:SF2">
    <property type="entry name" value="ABC TRANSPORTER ABCH.3"/>
    <property type="match status" value="1"/>
</dbReference>
<reference evidence="4" key="1">
    <citation type="submission" date="2020-05" db="EMBL/GenBank/DDBJ databases">
        <authorList>
            <person name="Chiriac C."/>
            <person name="Salcher M."/>
            <person name="Ghai R."/>
            <person name="Kavagutti S V."/>
        </authorList>
    </citation>
    <scope>NUCLEOTIDE SEQUENCE</scope>
</reference>
<feature type="compositionally biased region" description="Polar residues" evidence="2">
    <location>
        <begin position="547"/>
        <end position="557"/>
    </location>
</feature>
<organism evidence="4">
    <name type="scientific">freshwater metagenome</name>
    <dbReference type="NCBI Taxonomy" id="449393"/>
    <lineage>
        <taxon>unclassified sequences</taxon>
        <taxon>metagenomes</taxon>
        <taxon>ecological metagenomes</taxon>
    </lineage>
</organism>
<dbReference type="EMBL" id="CAEZUO010000123">
    <property type="protein sequence ID" value="CAB4618385.1"/>
    <property type="molecule type" value="Genomic_DNA"/>
</dbReference>